<dbReference type="InterPro" id="IPR036737">
    <property type="entry name" value="OmpA-like_sf"/>
</dbReference>
<evidence type="ECO:0000313" key="11">
    <source>
        <dbReference type="EMBL" id="QPJ63168.1"/>
    </source>
</evidence>
<dbReference type="KEGG" id="nli:G3M70_15315"/>
<evidence type="ECO:0000256" key="7">
    <source>
        <dbReference type="PROSITE-ProRule" id="PRU00473"/>
    </source>
</evidence>
<organism evidence="11 12">
    <name type="scientific">Candidatus Nitronauta litoralis</name>
    <dbReference type="NCBI Taxonomy" id="2705533"/>
    <lineage>
        <taxon>Bacteria</taxon>
        <taxon>Pseudomonadati</taxon>
        <taxon>Nitrospinota/Tectimicrobiota group</taxon>
        <taxon>Nitrospinota</taxon>
        <taxon>Nitrospinia</taxon>
        <taxon>Nitrospinales</taxon>
        <taxon>Nitrospinaceae</taxon>
        <taxon>Candidatus Nitronauta</taxon>
    </lineage>
</organism>
<dbReference type="Gene3D" id="3.30.1330.60">
    <property type="entry name" value="OmpA-like domain"/>
    <property type="match status" value="1"/>
</dbReference>
<comment type="subcellular location">
    <subcellularLocation>
        <location evidence="1">Cell membrane</location>
        <topology evidence="1">Single-pass membrane protein</topology>
    </subcellularLocation>
</comment>
<evidence type="ECO:0000256" key="9">
    <source>
        <dbReference type="SAM" id="MobiDB-lite"/>
    </source>
</evidence>
<dbReference type="AlphaFoldDB" id="A0A7T0G1P5"/>
<keyword evidence="5" id="KW-1133">Transmembrane helix</keyword>
<evidence type="ECO:0000256" key="2">
    <source>
        <dbReference type="ARBA" id="ARBA00008914"/>
    </source>
</evidence>
<evidence type="ECO:0000259" key="10">
    <source>
        <dbReference type="PROSITE" id="PS51123"/>
    </source>
</evidence>
<feature type="coiled-coil region" evidence="8">
    <location>
        <begin position="103"/>
        <end position="249"/>
    </location>
</feature>
<keyword evidence="3" id="KW-1003">Cell membrane</keyword>
<sequence length="524" mass="60478">METSDNIQLVKEQLKIKSNELKKQEKEKSQLNEKIQAILTLNRKKIQEMHKEIEAKDEQIREAQSQAWAARLARHSGIKDSLKEIEEPTQEIVDQDPVLQDKFERLKEREAHLKERIQEEKQVNEKNQKDKSLLLKELKRLRKDQEKFETLNDEIEQLKEDLNKRSGKPTKEIERLLREKDDLIENYEKMLYGSVEPGEEGMLPSEIILDLKMEINDLLEERKKMVSDLDKLQDYIAQLEMKVSLNEEKDASEKMEHRMGVESRAQATAEFSSGLEGFLITYSDMITLLLAVFILMVSVSRIDAQKLFDVTSSWQDRKIRVDKKNFYLTQKEWEMLNWIKKESEKHQARYETFIPGNRATIHIALKSDEFFSPGSATLVSGAEEKIIESIGDRYLEGLKEVMVQGHTDDVPLRGGGVYASNWELSAARAARVARVMIDRLKLPPEKMSVTGFGEFRPKMDNSKGDDARAHNRRVEVVLVKDKDVVEEESNKQGLKIGSERIKKASSAFGKSPSEIKEMEASGKN</sequence>
<dbReference type="Pfam" id="PF13677">
    <property type="entry name" value="MotB_plug"/>
    <property type="match status" value="1"/>
</dbReference>
<evidence type="ECO:0000256" key="8">
    <source>
        <dbReference type="SAM" id="Coils"/>
    </source>
</evidence>
<evidence type="ECO:0000256" key="6">
    <source>
        <dbReference type="ARBA" id="ARBA00023136"/>
    </source>
</evidence>
<evidence type="ECO:0000313" key="12">
    <source>
        <dbReference type="Proteomes" id="UP000594688"/>
    </source>
</evidence>
<keyword evidence="6 7" id="KW-0472">Membrane</keyword>
<feature type="domain" description="OmpA-like" evidence="10">
    <location>
        <begin position="358"/>
        <end position="482"/>
    </location>
</feature>
<dbReference type="InterPro" id="IPR025713">
    <property type="entry name" value="MotB-like_N_dom"/>
</dbReference>
<dbReference type="PROSITE" id="PS51123">
    <property type="entry name" value="OMPA_2"/>
    <property type="match status" value="1"/>
</dbReference>
<dbReference type="SUPFAM" id="SSF103088">
    <property type="entry name" value="OmpA-like"/>
    <property type="match status" value="1"/>
</dbReference>
<feature type="region of interest" description="Disordered" evidence="9">
    <location>
        <begin position="487"/>
        <end position="524"/>
    </location>
</feature>
<comment type="similarity">
    <text evidence="2">Belongs to the MotB family.</text>
</comment>
<reference evidence="11 12" key="1">
    <citation type="submission" date="2020-02" db="EMBL/GenBank/DDBJ databases">
        <title>Genomic and physiological characterization of two novel Nitrospinaceae genera.</title>
        <authorList>
            <person name="Mueller A.J."/>
            <person name="Jung M.-Y."/>
            <person name="Strachan C.R."/>
            <person name="Herbold C.W."/>
            <person name="Kirkegaard R.H."/>
            <person name="Daims H."/>
        </authorList>
    </citation>
    <scope>NUCLEOTIDE SEQUENCE [LARGE SCALE GENOMIC DNA]</scope>
    <source>
        <strain evidence="11">EB</strain>
    </source>
</reference>
<evidence type="ECO:0000256" key="5">
    <source>
        <dbReference type="ARBA" id="ARBA00022989"/>
    </source>
</evidence>
<keyword evidence="4" id="KW-0812">Transmembrane</keyword>
<dbReference type="PANTHER" id="PTHR30329:SF21">
    <property type="entry name" value="LIPOPROTEIN YIAD-RELATED"/>
    <property type="match status" value="1"/>
</dbReference>
<feature type="compositionally biased region" description="Basic and acidic residues" evidence="9">
    <location>
        <begin position="513"/>
        <end position="524"/>
    </location>
</feature>
<dbReference type="InterPro" id="IPR006665">
    <property type="entry name" value="OmpA-like"/>
</dbReference>
<evidence type="ECO:0000256" key="4">
    <source>
        <dbReference type="ARBA" id="ARBA00022692"/>
    </source>
</evidence>
<dbReference type="GO" id="GO:0005886">
    <property type="term" value="C:plasma membrane"/>
    <property type="evidence" value="ECO:0007669"/>
    <property type="project" value="UniProtKB-SubCell"/>
</dbReference>
<keyword evidence="8" id="KW-0175">Coiled coil</keyword>
<dbReference type="EMBL" id="CP048685">
    <property type="protein sequence ID" value="QPJ63168.1"/>
    <property type="molecule type" value="Genomic_DNA"/>
</dbReference>
<accession>A0A7T0G1P5</accession>
<gene>
    <name evidence="11" type="ORF">G3M70_15315</name>
</gene>
<protein>
    <submittedName>
        <fullName evidence="11">OmpA family protein</fullName>
    </submittedName>
</protein>
<evidence type="ECO:0000256" key="1">
    <source>
        <dbReference type="ARBA" id="ARBA00004162"/>
    </source>
</evidence>
<proteinExistence type="inferred from homology"/>
<name>A0A7T0G1P5_9BACT</name>
<dbReference type="Pfam" id="PF00691">
    <property type="entry name" value="OmpA"/>
    <property type="match status" value="1"/>
</dbReference>
<evidence type="ECO:0000256" key="3">
    <source>
        <dbReference type="ARBA" id="ARBA00022475"/>
    </source>
</evidence>
<feature type="coiled-coil region" evidence="8">
    <location>
        <begin position="4"/>
        <end position="66"/>
    </location>
</feature>
<dbReference type="PANTHER" id="PTHR30329">
    <property type="entry name" value="STATOR ELEMENT OF FLAGELLAR MOTOR COMPLEX"/>
    <property type="match status" value="1"/>
</dbReference>
<dbReference type="Proteomes" id="UP000594688">
    <property type="component" value="Chromosome"/>
</dbReference>
<dbReference type="InterPro" id="IPR050330">
    <property type="entry name" value="Bact_OuterMem_StrucFunc"/>
</dbReference>